<keyword evidence="6" id="KW-0245">EGF-like domain</keyword>
<dbReference type="Pfam" id="PF12714">
    <property type="entry name" value="TILa"/>
    <property type="match status" value="1"/>
</dbReference>
<comment type="subcellular location">
    <subcellularLocation>
        <location evidence="1">Membrane</location>
    </subcellularLocation>
</comment>
<dbReference type="SMART" id="SM00181">
    <property type="entry name" value="EGF"/>
    <property type="match status" value="2"/>
</dbReference>
<evidence type="ECO:0000256" key="1">
    <source>
        <dbReference type="ARBA" id="ARBA00004370"/>
    </source>
</evidence>
<feature type="domain" description="EGF-like" evidence="7">
    <location>
        <begin position="158"/>
        <end position="197"/>
    </location>
</feature>
<dbReference type="Pfam" id="PF08742">
    <property type="entry name" value="C8"/>
    <property type="match status" value="1"/>
</dbReference>
<evidence type="ECO:0000313" key="8">
    <source>
        <dbReference type="Proteomes" id="UP000694865"/>
    </source>
</evidence>
<gene>
    <name evidence="9" type="primary">LOC102807076</name>
</gene>
<dbReference type="PANTHER" id="PTHR46160:SF8">
    <property type="entry name" value="VWFD DOMAIN-CONTAINING PROTEIN"/>
    <property type="match status" value="1"/>
</dbReference>
<name>A0ABM0MMS6_SACKO</name>
<reference evidence="9" key="1">
    <citation type="submission" date="2025-08" db="UniProtKB">
        <authorList>
            <consortium name="RefSeq"/>
        </authorList>
    </citation>
    <scope>IDENTIFICATION</scope>
    <source>
        <tissue evidence="9">Testes</tissue>
    </source>
</reference>
<dbReference type="SMART" id="SM00179">
    <property type="entry name" value="EGF_CA"/>
    <property type="match status" value="1"/>
</dbReference>
<evidence type="ECO:0000256" key="5">
    <source>
        <dbReference type="ARBA" id="ARBA00023180"/>
    </source>
</evidence>
<dbReference type="SUPFAM" id="SSF57567">
    <property type="entry name" value="Serine protease inhibitors"/>
    <property type="match status" value="1"/>
</dbReference>
<keyword evidence="8" id="KW-1185">Reference proteome</keyword>
<dbReference type="Proteomes" id="UP000694865">
    <property type="component" value="Unplaced"/>
</dbReference>
<dbReference type="CDD" id="cd19941">
    <property type="entry name" value="TIL"/>
    <property type="match status" value="1"/>
</dbReference>
<dbReference type="InterPro" id="IPR000742">
    <property type="entry name" value="EGF"/>
</dbReference>
<evidence type="ECO:0000256" key="6">
    <source>
        <dbReference type="PROSITE-ProRule" id="PRU00076"/>
    </source>
</evidence>
<proteinExistence type="predicted"/>
<evidence type="ECO:0000256" key="3">
    <source>
        <dbReference type="ARBA" id="ARBA00023136"/>
    </source>
</evidence>
<evidence type="ECO:0000259" key="7">
    <source>
        <dbReference type="PROSITE" id="PS50026"/>
    </source>
</evidence>
<dbReference type="InterPro" id="IPR052749">
    <property type="entry name" value="Alpha-tectorin"/>
</dbReference>
<dbReference type="PROSITE" id="PS50026">
    <property type="entry name" value="EGF_3"/>
    <property type="match status" value="1"/>
</dbReference>
<comment type="caution">
    <text evidence="6">Lacks conserved residue(s) required for the propagation of feature annotation.</text>
</comment>
<evidence type="ECO:0000256" key="2">
    <source>
        <dbReference type="ARBA" id="ARBA00022729"/>
    </source>
</evidence>
<protein>
    <submittedName>
        <fullName evidence="9">Zonadhesin-like</fullName>
    </submittedName>
</protein>
<dbReference type="InterPro" id="IPR001881">
    <property type="entry name" value="EGF-like_Ca-bd_dom"/>
</dbReference>
<organism evidence="8 9">
    <name type="scientific">Saccoglossus kowalevskii</name>
    <name type="common">Acorn worm</name>
    <dbReference type="NCBI Taxonomy" id="10224"/>
    <lineage>
        <taxon>Eukaryota</taxon>
        <taxon>Metazoa</taxon>
        <taxon>Hemichordata</taxon>
        <taxon>Enteropneusta</taxon>
        <taxon>Harrimaniidae</taxon>
        <taxon>Saccoglossus</taxon>
    </lineage>
</organism>
<evidence type="ECO:0000256" key="4">
    <source>
        <dbReference type="ARBA" id="ARBA00023157"/>
    </source>
</evidence>
<dbReference type="Pfam" id="PF01826">
    <property type="entry name" value="TIL"/>
    <property type="match status" value="1"/>
</dbReference>
<dbReference type="InterPro" id="IPR002919">
    <property type="entry name" value="TIL_dom"/>
</dbReference>
<sequence length="283" mass="31158">MCGRISDPIGHFAECHAIVSPVFQEVSCVYDMCHASDLDARNKVLCDSLSTYYDMCREENVNLATFRTKTFCPLVCQTWSSYNPCMSPCPATCMSPGDCEYEQCVEGCECEEGYVLSGERCVPKSDCGCIDEDNIFHETRDTWVTSDCNRECTCTNMDTIECKDLKGCQAHAHCAGLDGTYTCQCDVGYIDHDGVCEEDPDDEFDCQVQCGGRCRYQSCNVGEMNAPSNCYCHGSPMNKCCIDDPYTLECTECNGQCRSECLAGETETSCDCHGGDGKCCIAG</sequence>
<dbReference type="InterPro" id="IPR025615">
    <property type="entry name" value="TILa_dom"/>
</dbReference>
<keyword evidence="2" id="KW-0732">Signal</keyword>
<dbReference type="PROSITE" id="PS01186">
    <property type="entry name" value="EGF_2"/>
    <property type="match status" value="1"/>
</dbReference>
<dbReference type="SMART" id="SM00832">
    <property type="entry name" value="C8"/>
    <property type="match status" value="1"/>
</dbReference>
<keyword evidence="4" id="KW-1015">Disulfide bond</keyword>
<dbReference type="RefSeq" id="XP_006821317.1">
    <property type="nucleotide sequence ID" value="XM_006821254.1"/>
</dbReference>
<keyword evidence="5" id="KW-0325">Glycoprotein</keyword>
<dbReference type="PANTHER" id="PTHR46160">
    <property type="entry name" value="ALPHA-TECTORIN-RELATED"/>
    <property type="match status" value="1"/>
</dbReference>
<keyword evidence="3" id="KW-0472">Membrane</keyword>
<dbReference type="GeneID" id="102807076"/>
<accession>A0ABM0MMS6</accession>
<dbReference type="InterPro" id="IPR014853">
    <property type="entry name" value="VWF/SSPO/ZAN-like_Cys-rich_dom"/>
</dbReference>
<dbReference type="InterPro" id="IPR036084">
    <property type="entry name" value="Ser_inhib-like_sf"/>
</dbReference>
<evidence type="ECO:0000313" key="9">
    <source>
        <dbReference type="RefSeq" id="XP_006821317.1"/>
    </source>
</evidence>
<dbReference type="Gene3D" id="2.10.25.10">
    <property type="entry name" value="Laminin"/>
    <property type="match status" value="1"/>
</dbReference>